<dbReference type="AlphaFoldDB" id="A0A370UA72"/>
<dbReference type="Gene3D" id="1.10.260.40">
    <property type="entry name" value="lambda repressor-like DNA-binding domains"/>
    <property type="match status" value="1"/>
</dbReference>
<name>A0A370UA72_9GAMM</name>
<dbReference type="EMBL" id="QKRA01000003">
    <property type="protein sequence ID" value="RDL44660.1"/>
    <property type="molecule type" value="Genomic_DNA"/>
</dbReference>
<feature type="domain" description="HTH cro/C1-type" evidence="1">
    <location>
        <begin position="23"/>
        <end position="78"/>
    </location>
</feature>
<sequence>MTVDSKTLDTSEKDDVVKQTAEAIKRLIDASRFDRSDIKDHLKLSMDQLNRRLLGQTPFLFHEVKAICDFLGVTIDEAMRIAGMSQHEFENAWVYQWRRKALERQVAAIEYNDKISRNAVADRLGFSPSWLSYALNGKKRISSQAARQIEYALSLPDGFLDKEPNKAPETSQIDSDLILRTAKELVASVEADGRKMHSQELYASIIGICQLYNARIAMKEGRTPQDDAVDFSRVYEQLMMHLKLADD</sequence>
<comment type="caution">
    <text evidence="2">The sequence shown here is derived from an EMBL/GenBank/DDBJ whole genome shotgun (WGS) entry which is preliminary data.</text>
</comment>
<dbReference type="SUPFAM" id="SSF47413">
    <property type="entry name" value="lambda repressor-like DNA-binding domains"/>
    <property type="match status" value="1"/>
</dbReference>
<dbReference type="CDD" id="cd00093">
    <property type="entry name" value="HTH_XRE"/>
    <property type="match status" value="1"/>
</dbReference>
<dbReference type="Proteomes" id="UP000254326">
    <property type="component" value="Unassembled WGS sequence"/>
</dbReference>
<reference evidence="2 3" key="1">
    <citation type="submission" date="2018-06" db="EMBL/GenBank/DDBJ databases">
        <title>Marinomonas sp. YLB-05 draft genome sequence.</title>
        <authorList>
            <person name="Yu L."/>
            <person name="Tang X."/>
        </authorList>
    </citation>
    <scope>NUCLEOTIDE SEQUENCE [LARGE SCALE GENOMIC DNA]</scope>
    <source>
        <strain evidence="2 3">YLB-05</strain>
    </source>
</reference>
<dbReference type="SMART" id="SM00530">
    <property type="entry name" value="HTH_XRE"/>
    <property type="match status" value="2"/>
</dbReference>
<organism evidence="2 3">
    <name type="scientific">Marinomonas piezotolerans</name>
    <dbReference type="NCBI Taxonomy" id="2213058"/>
    <lineage>
        <taxon>Bacteria</taxon>
        <taxon>Pseudomonadati</taxon>
        <taxon>Pseudomonadota</taxon>
        <taxon>Gammaproteobacteria</taxon>
        <taxon>Oceanospirillales</taxon>
        <taxon>Oceanospirillaceae</taxon>
        <taxon>Marinomonas</taxon>
    </lineage>
</organism>
<dbReference type="OrthoDB" id="6103039at2"/>
<keyword evidence="3" id="KW-1185">Reference proteome</keyword>
<proteinExistence type="predicted"/>
<dbReference type="RefSeq" id="WP_115467923.1">
    <property type="nucleotide sequence ID" value="NZ_QKRA01000003.1"/>
</dbReference>
<accession>A0A370UA72</accession>
<feature type="domain" description="HTH cro/C1-type" evidence="1">
    <location>
        <begin position="93"/>
        <end position="160"/>
    </location>
</feature>
<dbReference type="InterPro" id="IPR010982">
    <property type="entry name" value="Lambda_DNA-bd_dom_sf"/>
</dbReference>
<protein>
    <recommendedName>
        <fullName evidence="1">HTH cro/C1-type domain-containing protein</fullName>
    </recommendedName>
</protein>
<evidence type="ECO:0000313" key="3">
    <source>
        <dbReference type="Proteomes" id="UP000254326"/>
    </source>
</evidence>
<gene>
    <name evidence="2" type="ORF">DN730_09755</name>
</gene>
<dbReference type="InterPro" id="IPR001387">
    <property type="entry name" value="Cro/C1-type_HTH"/>
</dbReference>
<dbReference type="GO" id="GO:0003677">
    <property type="term" value="F:DNA binding"/>
    <property type="evidence" value="ECO:0007669"/>
    <property type="project" value="InterPro"/>
</dbReference>
<evidence type="ECO:0000259" key="1">
    <source>
        <dbReference type="SMART" id="SM00530"/>
    </source>
</evidence>
<evidence type="ECO:0000313" key="2">
    <source>
        <dbReference type="EMBL" id="RDL44660.1"/>
    </source>
</evidence>